<feature type="transmembrane region" description="Helical" evidence="1">
    <location>
        <begin position="56"/>
        <end position="75"/>
    </location>
</feature>
<accession>A0A0F9QNA5</accession>
<evidence type="ECO:0000256" key="1">
    <source>
        <dbReference type="SAM" id="Phobius"/>
    </source>
</evidence>
<reference evidence="2" key="1">
    <citation type="journal article" date="2015" name="Nature">
        <title>Complex archaea that bridge the gap between prokaryotes and eukaryotes.</title>
        <authorList>
            <person name="Spang A."/>
            <person name="Saw J.H."/>
            <person name="Jorgensen S.L."/>
            <person name="Zaremba-Niedzwiedzka K."/>
            <person name="Martijn J."/>
            <person name="Lind A.E."/>
            <person name="van Eijk R."/>
            <person name="Schleper C."/>
            <person name="Guy L."/>
            <person name="Ettema T.J."/>
        </authorList>
    </citation>
    <scope>NUCLEOTIDE SEQUENCE</scope>
</reference>
<keyword evidence="1" id="KW-0472">Membrane</keyword>
<gene>
    <name evidence="2" type="ORF">LCGC14_0680650</name>
</gene>
<feature type="transmembrane region" description="Helical" evidence="1">
    <location>
        <begin position="932"/>
        <end position="951"/>
    </location>
</feature>
<evidence type="ECO:0000313" key="2">
    <source>
        <dbReference type="EMBL" id="KKN45675.1"/>
    </source>
</evidence>
<comment type="caution">
    <text evidence="2">The sequence shown here is derived from an EMBL/GenBank/DDBJ whole genome shotgun (WGS) entry which is preliminary data.</text>
</comment>
<dbReference type="SUPFAM" id="SSF48208">
    <property type="entry name" value="Six-hairpin glycosidases"/>
    <property type="match status" value="1"/>
</dbReference>
<dbReference type="EMBL" id="LAZR01001373">
    <property type="protein sequence ID" value="KKN45675.1"/>
    <property type="molecule type" value="Genomic_DNA"/>
</dbReference>
<dbReference type="GO" id="GO:0005975">
    <property type="term" value="P:carbohydrate metabolic process"/>
    <property type="evidence" value="ECO:0007669"/>
    <property type="project" value="InterPro"/>
</dbReference>
<name>A0A0F9QNA5_9ZZZZ</name>
<dbReference type="InterPro" id="IPR012341">
    <property type="entry name" value="6hp_glycosidase-like_sf"/>
</dbReference>
<protein>
    <submittedName>
        <fullName evidence="2">Uncharacterized protein</fullName>
    </submittedName>
</protein>
<dbReference type="AlphaFoldDB" id="A0A0F9QNA5"/>
<dbReference type="InterPro" id="IPR008928">
    <property type="entry name" value="6-hairpin_glycosidase_sf"/>
</dbReference>
<keyword evidence="1" id="KW-1133">Transmembrane helix</keyword>
<proteinExistence type="predicted"/>
<keyword evidence="1" id="KW-0812">Transmembrane</keyword>
<sequence>MIFLKPSEKILKRRIFYKYILKIKILVKNHIPYYIEMRLLNSIDIRKIKRQKTQRLKILLSLFFIMIICFNFLYLNENFSFINSSEDNFPSKNENFLSVDPPIPKTAIDTSILQDPFTKNFSLIREFFDNKYNSTLNYNISTYFRYGNSSGDIINDTIFSEDNLLLYKTLMQSEINQTETFDIYLNLKETKLWYNDSNNQFSYGFVKSINGTEDSIEDDNRYLIDNLMPIFLLIENIGDDIDDISINGTTPKDAIDDMFNLINSSSFWNETEKKEGFFDYNSSNTKYTESNFYAILANLLIHRTYKKLNISNTIADRAYDLANLTMIALNENMWDPINKSFFHHADDTWDPAFEDSMRFYHLNVNALGIITLLEYWIETGMNNNSILQQAIDLYNSTDYYLWNSTTNFYMNKSQAAGAWENIDKNIDLKANALMMSAALKLFEVTGNFTYHDRAMEIYNSTEYRLLNWTNNAYNSSLTDDSKNFNYNLYLIEAYLNAYDIYTNTVLSAEYSVSDEVPEFVFNLDTMIITSTYSFNKIHQYYNPGNKTYIDFTINSVITDASINYLLKYPNGSYLDYIPDKTTLSYLIQDTIPIDQGYYVYIWVDSEYFKMRETSKQFNVSSGLVNMSIAGFDKTLYQGPILDVSFLINNTRSDNLTLTASLEGEDIVNISAQEINFTAFTESRIFFSFTVKFGTTPGISEIIFQIKRENNAYLEIKKKVEIGPSFDYSNLLYQNKVVKGDKIYISMNLINFLPTTSQSLNVSFIGITEDAVENFSREEVLIENEIKTVSYNLNTKESIKNNTIQIKMSILINTTEYYTELLTVEMVSKYEITSVSFPEKIPQGTHGYLIIIIQNNQKNSEEFSLFINGKRVGANIDELAPGENRIVKKMISTINPYELGKKTYKIVLKDNLDEEIAKFYFEIELEISTLNLVLFYVIPILIPVGIVLYFVNKDIEHKKLRR</sequence>
<dbReference type="Gene3D" id="1.50.10.10">
    <property type="match status" value="1"/>
</dbReference>
<organism evidence="2">
    <name type="scientific">marine sediment metagenome</name>
    <dbReference type="NCBI Taxonomy" id="412755"/>
    <lineage>
        <taxon>unclassified sequences</taxon>
        <taxon>metagenomes</taxon>
        <taxon>ecological metagenomes</taxon>
    </lineage>
</organism>